<name>A0AAE1DQY9_9GAST</name>
<accession>A0AAE1DQY9</accession>
<evidence type="ECO:0000313" key="2">
    <source>
        <dbReference type="Proteomes" id="UP001283361"/>
    </source>
</evidence>
<comment type="caution">
    <text evidence="1">The sequence shown here is derived from an EMBL/GenBank/DDBJ whole genome shotgun (WGS) entry which is preliminary data.</text>
</comment>
<keyword evidence="2" id="KW-1185">Reference proteome</keyword>
<dbReference type="AlphaFoldDB" id="A0AAE1DQY9"/>
<dbReference type="Proteomes" id="UP001283361">
    <property type="component" value="Unassembled WGS sequence"/>
</dbReference>
<dbReference type="EMBL" id="JAWDGP010002885">
    <property type="protein sequence ID" value="KAK3779055.1"/>
    <property type="molecule type" value="Genomic_DNA"/>
</dbReference>
<sequence length="169" mass="18986">MSLVRYQRSSWRKEAEQAGSNKQFHLLSLPHVAIFAIRLRPPKSKSRPGVINPCCLPYRTCPRINPHCRASSYFISIVRHLAVSPQITPIHQQRFVICDNLVTASSGKPTTMVRLTVRRCCVKKRSEGASTNKMAAVVVIVSSAAVSQGHPPRTVTLWESWGDLLMIRR</sequence>
<gene>
    <name evidence="1" type="ORF">RRG08_053478</name>
</gene>
<protein>
    <submittedName>
        <fullName evidence="1">Uncharacterized protein</fullName>
    </submittedName>
</protein>
<organism evidence="1 2">
    <name type="scientific">Elysia crispata</name>
    <name type="common">lettuce slug</name>
    <dbReference type="NCBI Taxonomy" id="231223"/>
    <lineage>
        <taxon>Eukaryota</taxon>
        <taxon>Metazoa</taxon>
        <taxon>Spiralia</taxon>
        <taxon>Lophotrochozoa</taxon>
        <taxon>Mollusca</taxon>
        <taxon>Gastropoda</taxon>
        <taxon>Heterobranchia</taxon>
        <taxon>Euthyneura</taxon>
        <taxon>Panpulmonata</taxon>
        <taxon>Sacoglossa</taxon>
        <taxon>Placobranchoidea</taxon>
        <taxon>Plakobranchidae</taxon>
        <taxon>Elysia</taxon>
    </lineage>
</organism>
<reference evidence="1" key="1">
    <citation type="journal article" date="2023" name="G3 (Bethesda)">
        <title>A reference genome for the long-term kleptoplast-retaining sea slug Elysia crispata morphotype clarki.</title>
        <authorList>
            <person name="Eastman K.E."/>
            <person name="Pendleton A.L."/>
            <person name="Shaikh M.A."/>
            <person name="Suttiyut T."/>
            <person name="Ogas R."/>
            <person name="Tomko P."/>
            <person name="Gavelis G."/>
            <person name="Widhalm J.R."/>
            <person name="Wisecaver J.H."/>
        </authorList>
    </citation>
    <scope>NUCLEOTIDE SEQUENCE</scope>
    <source>
        <strain evidence="1">ECLA1</strain>
    </source>
</reference>
<proteinExistence type="predicted"/>
<evidence type="ECO:0000313" key="1">
    <source>
        <dbReference type="EMBL" id="KAK3779055.1"/>
    </source>
</evidence>